<evidence type="ECO:0000256" key="16">
    <source>
        <dbReference type="ARBA" id="ARBA00052285"/>
    </source>
</evidence>
<evidence type="ECO:0000256" key="6">
    <source>
        <dbReference type="ARBA" id="ARBA00022692"/>
    </source>
</evidence>
<sequence>MTGRLPSRLVLWFIGLLGVALLTLFLVCVTMQNQVPWQVSLQNFRFFSDRNNSISLKNQPSSENELDTQLGQNSLQKSDVQNSLQKSDVQNSLQKSDFQNSLQKPDVMKSLQKSDVQNSLQKPDVQNSLQKSDVQNSLQKSDVQNSLQKSDVQNSLQKSDVQNSLQKPDVQNSFQKPDVMKSLQKSDVQNSLQKSDVQNSLQKSDVQNSFQKSDVQNSLQKSDVQNSLQKSDVQNSLQKSDFQNSLQKSVSGNDAKSDQANSITISLKPVPKPTETDFFGDQYATDDFPSQTNCPNNIRKRVPQTQFAKMFLHDIPVLQWAKHFSPEEYQRLSHFSGAHGWGSVKAEVLNSSLAILNKTANRMMFDDWDNRADRSECIRCAVVGNGGILNGSRKGKEIDDHHYVFRVNGAALKGFEDDVGSRTSFYTFSTNTMRNSIYSYAHIGYRGPPISKETRYIFLPDHDRDYILMKAASTHTAIDQGPERSKKPPAYFGEDVTVEKFKIYHPDFIRYLRNRFLHSNLLKTNARGIYRPSTGAVMLLAAIHTCDQVDAYGFMTPDYSMYSDHYYDKQRHEVHFYANHDMRMEMRLWQELHNAGLINLFMRR</sequence>
<dbReference type="PANTHER" id="PTHR45941:SF4">
    <property type="entry name" value="ST6 N-ACETYLGALACTOSAMINIDE ALPHA-2,6-SIALYLTRANSFERASE 2"/>
    <property type="match status" value="1"/>
</dbReference>
<keyword evidence="6" id="KW-0812">Transmembrane</keyword>
<keyword evidence="18" id="KW-1185">Reference proteome</keyword>
<evidence type="ECO:0000256" key="4">
    <source>
        <dbReference type="ARBA" id="ARBA00022676"/>
    </source>
</evidence>
<dbReference type="EC" id="2.4.3.3" evidence="14"/>
<dbReference type="AlphaFoldDB" id="A0A6P6QFP3"/>
<feature type="compositionally biased region" description="Polar residues" evidence="17">
    <location>
        <begin position="111"/>
        <end position="175"/>
    </location>
</feature>
<comment type="catalytic activity">
    <reaction evidence="16">
        <text>a 3-O-[N-acetyl-alpha-D-galactosaminyl]-L-threonyl-[protein] + CMP-N-acetyl-beta-neuraminate = a 3-O-[N-acetyl-alpha-neuraminosyl-(2-&gt;6)-N-acetyl-alpha-D-galactosaminyl]-L-threonyl-[protein] + CMP + H(+)</text>
        <dbReference type="Rhea" id="RHEA:81643"/>
        <dbReference type="Rhea" id="RHEA-COMP:11689"/>
        <dbReference type="Rhea" id="RHEA-COMP:19720"/>
        <dbReference type="ChEBI" id="CHEBI:15378"/>
        <dbReference type="ChEBI" id="CHEBI:57812"/>
        <dbReference type="ChEBI" id="CHEBI:60377"/>
        <dbReference type="ChEBI" id="CHEBI:87075"/>
        <dbReference type="ChEBI" id="CHEBI:231970"/>
    </reaction>
    <physiologicalReaction direction="left-to-right" evidence="16">
        <dbReference type="Rhea" id="RHEA:81644"/>
    </physiologicalReaction>
</comment>
<protein>
    <recommendedName>
        <fullName evidence="14">alpha-N-acetylgalactosaminide alpha-2,6-sialyltransferase</fullName>
        <ecNumber evidence="14">2.4.3.3</ecNumber>
    </recommendedName>
</protein>
<keyword evidence="7" id="KW-0735">Signal-anchor</keyword>
<evidence type="ECO:0000256" key="12">
    <source>
        <dbReference type="ARBA" id="ARBA00023180"/>
    </source>
</evidence>
<evidence type="ECO:0000256" key="9">
    <source>
        <dbReference type="ARBA" id="ARBA00023034"/>
    </source>
</evidence>
<keyword evidence="4" id="KW-0328">Glycosyltransferase</keyword>
<evidence type="ECO:0000256" key="11">
    <source>
        <dbReference type="ARBA" id="ARBA00023157"/>
    </source>
</evidence>
<keyword evidence="11" id="KW-1015">Disulfide bond</keyword>
<evidence type="ECO:0000256" key="10">
    <source>
        <dbReference type="ARBA" id="ARBA00023136"/>
    </source>
</evidence>
<proteinExistence type="inferred from homology"/>
<organism evidence="18 19">
    <name type="scientific">Carassius auratus</name>
    <name type="common">Goldfish</name>
    <dbReference type="NCBI Taxonomy" id="7957"/>
    <lineage>
        <taxon>Eukaryota</taxon>
        <taxon>Metazoa</taxon>
        <taxon>Chordata</taxon>
        <taxon>Craniata</taxon>
        <taxon>Vertebrata</taxon>
        <taxon>Euteleostomi</taxon>
        <taxon>Actinopterygii</taxon>
        <taxon>Neopterygii</taxon>
        <taxon>Teleostei</taxon>
        <taxon>Ostariophysi</taxon>
        <taxon>Cypriniformes</taxon>
        <taxon>Cyprinidae</taxon>
        <taxon>Cyprininae</taxon>
        <taxon>Carassius</taxon>
    </lineage>
</organism>
<dbReference type="Pfam" id="PF00777">
    <property type="entry name" value="Glyco_transf_29"/>
    <property type="match status" value="1"/>
</dbReference>
<evidence type="ECO:0000256" key="7">
    <source>
        <dbReference type="ARBA" id="ARBA00022968"/>
    </source>
</evidence>
<evidence type="ECO:0000313" key="19">
    <source>
        <dbReference type="RefSeq" id="XP_026132389.1"/>
    </source>
</evidence>
<gene>
    <name evidence="19" type="primary">LOC113111647</name>
</gene>
<evidence type="ECO:0000256" key="8">
    <source>
        <dbReference type="ARBA" id="ARBA00022989"/>
    </source>
</evidence>
<reference evidence="19" key="1">
    <citation type="submission" date="2025-08" db="UniProtKB">
        <authorList>
            <consortium name="RefSeq"/>
        </authorList>
    </citation>
    <scope>IDENTIFICATION</scope>
    <source>
        <strain evidence="19">Wakin</strain>
        <tissue evidence="19">Muscle</tissue>
    </source>
</reference>
<dbReference type="Proteomes" id="UP000515129">
    <property type="component" value="Chromosome 12"/>
</dbReference>
<keyword evidence="8" id="KW-1133">Transmembrane helix</keyword>
<dbReference type="OrthoDB" id="10264956at2759"/>
<keyword evidence="10" id="KW-0472">Membrane</keyword>
<dbReference type="PANTHER" id="PTHR45941">
    <property type="entry name" value="ALPHA-N-ACETYLGALACTOSAMINIDE ALPHA-2,6-SIALYLTRANSFERASE 2-LIKE-RELATED"/>
    <property type="match status" value="1"/>
</dbReference>
<evidence type="ECO:0000256" key="5">
    <source>
        <dbReference type="ARBA" id="ARBA00022679"/>
    </source>
</evidence>
<keyword evidence="12" id="KW-0325">Glycoprotein</keyword>
<comment type="subcellular location">
    <subcellularLocation>
        <location evidence="1">Golgi apparatus membrane</location>
        <topology evidence="1">Single-pass type II membrane protein</topology>
    </subcellularLocation>
</comment>
<keyword evidence="5" id="KW-0808">Transferase</keyword>
<dbReference type="InterPro" id="IPR001675">
    <property type="entry name" value="Glyco_trans_29"/>
</dbReference>
<name>A0A6P6QFP3_CARAU</name>
<dbReference type="Gene3D" id="3.90.1480.20">
    <property type="entry name" value="Glycosyl transferase family 29"/>
    <property type="match status" value="1"/>
</dbReference>
<evidence type="ECO:0000256" key="3">
    <source>
        <dbReference type="ARBA" id="ARBA00006003"/>
    </source>
</evidence>
<evidence type="ECO:0000256" key="13">
    <source>
        <dbReference type="ARBA" id="ARBA00036348"/>
    </source>
</evidence>
<comment type="similarity">
    <text evidence="3">Belongs to the glycosyltransferase 29 family.</text>
</comment>
<comment type="pathway">
    <text evidence="2">Protein modification; protein glycosylation.</text>
</comment>
<evidence type="ECO:0000256" key="15">
    <source>
        <dbReference type="ARBA" id="ARBA00050664"/>
    </source>
</evidence>
<dbReference type="GO" id="GO:0001665">
    <property type="term" value="F:alpha-N-acetylgalactosaminide alpha-2,6-sialyltransferase activity"/>
    <property type="evidence" value="ECO:0007669"/>
    <property type="project" value="UniProtKB-EC"/>
</dbReference>
<dbReference type="FunFam" id="3.90.1480.20:FF:000015">
    <property type="entry name" value="Lactosylceramide alpha-2,3-sialyltransferase"/>
    <property type="match status" value="1"/>
</dbReference>
<evidence type="ECO:0000256" key="14">
    <source>
        <dbReference type="ARBA" id="ARBA00039109"/>
    </source>
</evidence>
<dbReference type="RefSeq" id="XP_026132389.1">
    <property type="nucleotide sequence ID" value="XM_026276604.1"/>
</dbReference>
<dbReference type="GO" id="GO:0000139">
    <property type="term" value="C:Golgi membrane"/>
    <property type="evidence" value="ECO:0007669"/>
    <property type="project" value="UniProtKB-SubCell"/>
</dbReference>
<evidence type="ECO:0000256" key="1">
    <source>
        <dbReference type="ARBA" id="ARBA00004323"/>
    </source>
</evidence>
<evidence type="ECO:0000313" key="18">
    <source>
        <dbReference type="Proteomes" id="UP000515129"/>
    </source>
</evidence>
<feature type="compositionally biased region" description="Polar residues" evidence="17">
    <location>
        <begin position="183"/>
        <end position="265"/>
    </location>
</feature>
<dbReference type="GeneID" id="113111647"/>
<keyword evidence="9" id="KW-0333">Golgi apparatus</keyword>
<comment type="catalytic activity">
    <reaction evidence="15">
        <text>a 3-O-[N-acetyl-alpha-neuraminyl-(2-&gt;3)-beta-D-galactosyl-(1-&gt;3)-N-acetyl-alpha-D-galactosaminyl]-L-threonyl-[protein] + CMP-N-acetyl-beta-neuraminate = a 3-O-{alpha-Neu5Ac-(2-&gt;3)-beta-D-Gal-(1-&gt;3)-[alpha-Neu5Ac-(2-&gt;6)]-alpha-D-GalNAc}-L-threonyl-[protein] + CMP + H(+)</text>
        <dbReference type="Rhea" id="RHEA:81659"/>
        <dbReference type="Rhea" id="RHEA-COMP:14417"/>
        <dbReference type="Rhea" id="RHEA-COMP:16763"/>
        <dbReference type="ChEBI" id="CHEBI:15378"/>
        <dbReference type="ChEBI" id="CHEBI:57812"/>
        <dbReference type="ChEBI" id="CHEBI:60377"/>
        <dbReference type="ChEBI" id="CHEBI:139598"/>
        <dbReference type="ChEBI" id="CHEBI:156398"/>
    </reaction>
    <physiologicalReaction direction="left-to-right" evidence="15">
        <dbReference type="Rhea" id="RHEA:81660"/>
    </physiologicalReaction>
</comment>
<evidence type="ECO:0000256" key="17">
    <source>
        <dbReference type="SAM" id="MobiDB-lite"/>
    </source>
</evidence>
<comment type="catalytic activity">
    <reaction evidence="13">
        <text>a beta-D-galactosyl-(1-&gt;3)-N-acetyl-alpha-D-galactosaminyl derivative + CMP-N-acetyl-beta-neuraminate = a beta-D-galactosyl-(1-&gt;3)-[N-acetyl-alpha-neuraminyl-(2-&gt;6)]-N-acetyl-alpha-D-galactosaminyl derivative + CMP + H(+)</text>
        <dbReference type="Rhea" id="RHEA:11136"/>
        <dbReference type="ChEBI" id="CHEBI:15378"/>
        <dbReference type="ChEBI" id="CHEBI:57812"/>
        <dbReference type="ChEBI" id="CHEBI:60377"/>
        <dbReference type="ChEBI" id="CHEBI:133470"/>
        <dbReference type="ChEBI" id="CHEBI:140764"/>
        <dbReference type="EC" id="2.4.3.3"/>
    </reaction>
    <physiologicalReaction direction="left-to-right" evidence="13">
        <dbReference type="Rhea" id="RHEA:11137"/>
    </physiologicalReaction>
</comment>
<dbReference type="InterPro" id="IPR038578">
    <property type="entry name" value="GT29-like_sf"/>
</dbReference>
<accession>A0A6P6QFP3</accession>
<dbReference type="KEGG" id="caua:113111647"/>
<feature type="region of interest" description="Disordered" evidence="17">
    <location>
        <begin position="110"/>
        <end position="297"/>
    </location>
</feature>
<evidence type="ECO:0000256" key="2">
    <source>
        <dbReference type="ARBA" id="ARBA00004922"/>
    </source>
</evidence>